<dbReference type="PROSITE" id="PS50887">
    <property type="entry name" value="GGDEF"/>
    <property type="match status" value="1"/>
</dbReference>
<dbReference type="NCBIfam" id="TIGR00254">
    <property type="entry name" value="GGDEF"/>
    <property type="match status" value="1"/>
</dbReference>
<dbReference type="InterPro" id="IPR000160">
    <property type="entry name" value="GGDEF_dom"/>
</dbReference>
<dbReference type="SUPFAM" id="SSF55073">
    <property type="entry name" value="Nucleotide cyclase"/>
    <property type="match status" value="1"/>
</dbReference>
<evidence type="ECO:0000259" key="4">
    <source>
        <dbReference type="PROSITE" id="PS50887"/>
    </source>
</evidence>
<dbReference type="InterPro" id="IPR050469">
    <property type="entry name" value="Diguanylate_Cyclase"/>
</dbReference>
<dbReference type="PANTHER" id="PTHR45138:SF9">
    <property type="entry name" value="DIGUANYLATE CYCLASE DGCM-RELATED"/>
    <property type="match status" value="1"/>
</dbReference>
<organism evidence="5 6">
    <name type="scientific">Candidatus Sulfuritelmatomonas gaucii</name>
    <dbReference type="NCBI Taxonomy" id="2043161"/>
    <lineage>
        <taxon>Bacteria</taxon>
        <taxon>Pseudomonadati</taxon>
        <taxon>Acidobacteriota</taxon>
        <taxon>Terriglobia</taxon>
        <taxon>Terriglobales</taxon>
        <taxon>Acidobacteriaceae</taxon>
        <taxon>Candidatus Sulfuritelmatomonas</taxon>
    </lineage>
</organism>
<keyword evidence="3" id="KW-1133">Transmembrane helix</keyword>
<evidence type="ECO:0000256" key="3">
    <source>
        <dbReference type="SAM" id="Phobius"/>
    </source>
</evidence>
<feature type="transmembrane region" description="Helical" evidence="3">
    <location>
        <begin position="118"/>
        <end position="137"/>
    </location>
</feature>
<dbReference type="InterPro" id="IPR029787">
    <property type="entry name" value="Nucleotide_cyclase"/>
</dbReference>
<dbReference type="SMART" id="SM00267">
    <property type="entry name" value="GGDEF"/>
    <property type="match status" value="1"/>
</dbReference>
<dbReference type="GO" id="GO:0052621">
    <property type="term" value="F:diguanylate cyclase activity"/>
    <property type="evidence" value="ECO:0007669"/>
    <property type="project" value="UniProtKB-EC"/>
</dbReference>
<protein>
    <recommendedName>
        <fullName evidence="1">diguanylate cyclase</fullName>
        <ecNumber evidence="1">2.7.7.65</ecNumber>
    </recommendedName>
</protein>
<feature type="transmembrane region" description="Helical" evidence="3">
    <location>
        <begin position="6"/>
        <end position="27"/>
    </location>
</feature>
<dbReference type="EMBL" id="OKRB01000086">
    <property type="protein sequence ID" value="SPE20866.1"/>
    <property type="molecule type" value="Genomic_DNA"/>
</dbReference>
<dbReference type="AlphaFoldDB" id="A0A2N9LC65"/>
<comment type="catalytic activity">
    <reaction evidence="2">
        <text>2 GTP = 3',3'-c-di-GMP + 2 diphosphate</text>
        <dbReference type="Rhea" id="RHEA:24898"/>
        <dbReference type="ChEBI" id="CHEBI:33019"/>
        <dbReference type="ChEBI" id="CHEBI:37565"/>
        <dbReference type="ChEBI" id="CHEBI:58805"/>
        <dbReference type="EC" id="2.7.7.65"/>
    </reaction>
</comment>
<evidence type="ECO:0000313" key="5">
    <source>
        <dbReference type="EMBL" id="SPE20866.1"/>
    </source>
</evidence>
<dbReference type="Gene3D" id="3.30.70.270">
    <property type="match status" value="1"/>
</dbReference>
<evidence type="ECO:0000256" key="2">
    <source>
        <dbReference type="ARBA" id="ARBA00034247"/>
    </source>
</evidence>
<evidence type="ECO:0000313" key="6">
    <source>
        <dbReference type="Proteomes" id="UP000239735"/>
    </source>
</evidence>
<sequence length="411" mass="45627">MDYGTFFFTNIASVTVFTVCIGILACYNRRVTGMRWFAGAQAVGLAKLILQGLEGKVPAVLGSFTVSELYLVSIMLQWMGLRWFLVRTSMRNRWPWIGIGVVLAVYGVMFPFKIQCSANIANIPFVVVCGVSSWMLWKHGRAPFLAVSRVSAAVVASQMTVAAYRAVLTNLRYMHPHETVNAHSDPQWVYSLATAAFFATVMVMCELWFLVTELQRELAEQARTDPLTGALNRRSMEEAAQRETARSVRYGHALCMIVIDIDNFKKLNDTRGHAAGDRALQALVCRVRSLLRKQDSLARTGGEQFGVLLPDTSELPALMIADRVRQAVEDLEVPFEGGPIRITVCAGVAQLDTACGWENMLQRADAAMYAAKKHGRNLISSRLALPEISRGFRRTNGKSDCRYVQTICGEA</sequence>
<dbReference type="OrthoDB" id="9759607at2"/>
<reference evidence="6" key="1">
    <citation type="submission" date="2018-02" db="EMBL/GenBank/DDBJ databases">
        <authorList>
            <person name="Hausmann B."/>
        </authorList>
    </citation>
    <scope>NUCLEOTIDE SEQUENCE [LARGE SCALE GENOMIC DNA]</scope>
    <source>
        <strain evidence="6">Peat soil MAG SbA5</strain>
    </source>
</reference>
<proteinExistence type="predicted"/>
<dbReference type="InterPro" id="IPR043128">
    <property type="entry name" value="Rev_trsase/Diguanyl_cyclase"/>
</dbReference>
<accession>A0A2N9LC65</accession>
<feature type="transmembrane region" description="Helical" evidence="3">
    <location>
        <begin position="59"/>
        <end position="81"/>
    </location>
</feature>
<dbReference type="Pfam" id="PF00990">
    <property type="entry name" value="GGDEF"/>
    <property type="match status" value="1"/>
</dbReference>
<dbReference type="Proteomes" id="UP000239735">
    <property type="component" value="Unassembled WGS sequence"/>
</dbReference>
<feature type="domain" description="GGDEF" evidence="4">
    <location>
        <begin position="252"/>
        <end position="384"/>
    </location>
</feature>
<feature type="transmembrane region" description="Helical" evidence="3">
    <location>
        <begin position="188"/>
        <end position="211"/>
    </location>
</feature>
<dbReference type="PANTHER" id="PTHR45138">
    <property type="entry name" value="REGULATORY COMPONENTS OF SENSORY TRANSDUCTION SYSTEM"/>
    <property type="match status" value="1"/>
</dbReference>
<feature type="transmembrane region" description="Helical" evidence="3">
    <location>
        <begin position="144"/>
        <end position="168"/>
    </location>
</feature>
<keyword evidence="3" id="KW-0472">Membrane</keyword>
<keyword evidence="3" id="KW-0812">Transmembrane</keyword>
<dbReference type="EC" id="2.7.7.65" evidence="1"/>
<evidence type="ECO:0000256" key="1">
    <source>
        <dbReference type="ARBA" id="ARBA00012528"/>
    </source>
</evidence>
<gene>
    <name evidence="5" type="ORF">SBA5_30071</name>
</gene>
<dbReference type="CDD" id="cd01949">
    <property type="entry name" value="GGDEF"/>
    <property type="match status" value="1"/>
</dbReference>
<name>A0A2N9LC65_9BACT</name>
<feature type="transmembrane region" description="Helical" evidence="3">
    <location>
        <begin position="93"/>
        <end position="112"/>
    </location>
</feature>
<dbReference type="FunFam" id="3.30.70.270:FF:000001">
    <property type="entry name" value="Diguanylate cyclase domain protein"/>
    <property type="match status" value="1"/>
</dbReference>